<keyword evidence="2" id="KW-1185">Reference proteome</keyword>
<dbReference type="EMBL" id="JAIWYP010000012">
    <property type="protein sequence ID" value="KAH3724663.1"/>
    <property type="molecule type" value="Genomic_DNA"/>
</dbReference>
<organism evidence="1 2">
    <name type="scientific">Dreissena polymorpha</name>
    <name type="common">Zebra mussel</name>
    <name type="synonym">Mytilus polymorpha</name>
    <dbReference type="NCBI Taxonomy" id="45954"/>
    <lineage>
        <taxon>Eukaryota</taxon>
        <taxon>Metazoa</taxon>
        <taxon>Spiralia</taxon>
        <taxon>Lophotrochozoa</taxon>
        <taxon>Mollusca</taxon>
        <taxon>Bivalvia</taxon>
        <taxon>Autobranchia</taxon>
        <taxon>Heteroconchia</taxon>
        <taxon>Euheterodonta</taxon>
        <taxon>Imparidentia</taxon>
        <taxon>Neoheterodontei</taxon>
        <taxon>Myida</taxon>
        <taxon>Dreissenoidea</taxon>
        <taxon>Dreissenidae</taxon>
        <taxon>Dreissena</taxon>
    </lineage>
</organism>
<evidence type="ECO:0000313" key="1">
    <source>
        <dbReference type="EMBL" id="KAH3724663.1"/>
    </source>
</evidence>
<name>A0A9D4HPB8_DREPO</name>
<protein>
    <submittedName>
        <fullName evidence="1">Uncharacterized protein</fullName>
    </submittedName>
</protein>
<comment type="caution">
    <text evidence="1">The sequence shown here is derived from an EMBL/GenBank/DDBJ whole genome shotgun (WGS) entry which is preliminary data.</text>
</comment>
<reference evidence="1" key="1">
    <citation type="journal article" date="2019" name="bioRxiv">
        <title>The Genome of the Zebra Mussel, Dreissena polymorpha: A Resource for Invasive Species Research.</title>
        <authorList>
            <person name="McCartney M.A."/>
            <person name="Auch B."/>
            <person name="Kono T."/>
            <person name="Mallez S."/>
            <person name="Zhang Y."/>
            <person name="Obille A."/>
            <person name="Becker A."/>
            <person name="Abrahante J.E."/>
            <person name="Garbe J."/>
            <person name="Badalamenti J.P."/>
            <person name="Herman A."/>
            <person name="Mangelson H."/>
            <person name="Liachko I."/>
            <person name="Sullivan S."/>
            <person name="Sone E.D."/>
            <person name="Koren S."/>
            <person name="Silverstein K.A.T."/>
            <person name="Beckman K.B."/>
            <person name="Gohl D.M."/>
        </authorList>
    </citation>
    <scope>NUCLEOTIDE SEQUENCE</scope>
    <source>
        <strain evidence="1">Duluth1</strain>
        <tissue evidence="1">Whole animal</tissue>
    </source>
</reference>
<reference evidence="1" key="2">
    <citation type="submission" date="2020-11" db="EMBL/GenBank/DDBJ databases">
        <authorList>
            <person name="McCartney M.A."/>
            <person name="Auch B."/>
            <person name="Kono T."/>
            <person name="Mallez S."/>
            <person name="Becker A."/>
            <person name="Gohl D.M."/>
            <person name="Silverstein K.A.T."/>
            <person name="Koren S."/>
            <person name="Bechman K.B."/>
            <person name="Herman A."/>
            <person name="Abrahante J.E."/>
            <person name="Garbe J."/>
        </authorList>
    </citation>
    <scope>NUCLEOTIDE SEQUENCE</scope>
    <source>
        <strain evidence="1">Duluth1</strain>
        <tissue evidence="1">Whole animal</tissue>
    </source>
</reference>
<dbReference type="AlphaFoldDB" id="A0A9D4HPB8"/>
<proteinExistence type="predicted"/>
<evidence type="ECO:0000313" key="2">
    <source>
        <dbReference type="Proteomes" id="UP000828390"/>
    </source>
</evidence>
<gene>
    <name evidence="1" type="ORF">DPMN_050486</name>
</gene>
<sequence>MNASTGRRVTTTPTVSTWTAASSVTVRMDIETWRGSGDNAVLFCLSSVYCNFP</sequence>
<accession>A0A9D4HPB8</accession>
<dbReference type="Proteomes" id="UP000828390">
    <property type="component" value="Unassembled WGS sequence"/>
</dbReference>